<accession>A0A1I5APD9</accession>
<organism evidence="3 4">
    <name type="scientific">Bizionia echini</name>
    <dbReference type="NCBI Taxonomy" id="649333"/>
    <lineage>
        <taxon>Bacteria</taxon>
        <taxon>Pseudomonadati</taxon>
        <taxon>Bacteroidota</taxon>
        <taxon>Flavobacteriia</taxon>
        <taxon>Flavobacteriales</taxon>
        <taxon>Flavobacteriaceae</taxon>
        <taxon>Bizionia</taxon>
    </lineage>
</organism>
<protein>
    <submittedName>
        <fullName evidence="3">Head domain of trimeric autotransporter adhesin</fullName>
    </submittedName>
</protein>
<dbReference type="AlphaFoldDB" id="A0A1I5APD9"/>
<dbReference type="Pfam" id="PF05658">
    <property type="entry name" value="YadA_head"/>
    <property type="match status" value="1"/>
</dbReference>
<feature type="chain" id="PRO_5011533053" evidence="1">
    <location>
        <begin position="19"/>
        <end position="516"/>
    </location>
</feature>
<dbReference type="InterPro" id="IPR011049">
    <property type="entry name" value="Serralysin-like_metalloprot_C"/>
</dbReference>
<evidence type="ECO:0000313" key="3">
    <source>
        <dbReference type="EMBL" id="SFN64313.1"/>
    </source>
</evidence>
<feature type="signal peptide" evidence="1">
    <location>
        <begin position="1"/>
        <end position="18"/>
    </location>
</feature>
<proteinExistence type="predicted"/>
<evidence type="ECO:0000313" key="4">
    <source>
        <dbReference type="Proteomes" id="UP000198705"/>
    </source>
</evidence>
<evidence type="ECO:0000256" key="1">
    <source>
        <dbReference type="SAM" id="SignalP"/>
    </source>
</evidence>
<evidence type="ECO:0000259" key="2">
    <source>
        <dbReference type="Pfam" id="PF05658"/>
    </source>
</evidence>
<dbReference type="RefSeq" id="WP_143094903.1">
    <property type="nucleotide sequence ID" value="NZ_FOVN01000002.1"/>
</dbReference>
<dbReference type="EMBL" id="FOVN01000002">
    <property type="protein sequence ID" value="SFN64313.1"/>
    <property type="molecule type" value="Genomic_DNA"/>
</dbReference>
<keyword evidence="4" id="KW-1185">Reference proteome</keyword>
<dbReference type="Proteomes" id="UP000198705">
    <property type="component" value="Unassembled WGS sequence"/>
</dbReference>
<dbReference type="STRING" id="649333.SAMN04487989_102197"/>
<name>A0A1I5APD9_9FLAO</name>
<reference evidence="4" key="1">
    <citation type="submission" date="2016-10" db="EMBL/GenBank/DDBJ databases">
        <authorList>
            <person name="Varghese N."/>
            <person name="Submissions S."/>
        </authorList>
    </citation>
    <scope>NUCLEOTIDE SEQUENCE [LARGE SCALE GENOMIC DNA]</scope>
    <source>
        <strain evidence="4">DSM 23925</strain>
    </source>
</reference>
<dbReference type="SUPFAM" id="SSF101967">
    <property type="entry name" value="Adhesin YadA, collagen-binding domain"/>
    <property type="match status" value="1"/>
</dbReference>
<keyword evidence="1" id="KW-0732">Signal</keyword>
<dbReference type="InterPro" id="IPR008640">
    <property type="entry name" value="Adhesin_Head_dom"/>
</dbReference>
<dbReference type="GO" id="GO:0019867">
    <property type="term" value="C:outer membrane"/>
    <property type="evidence" value="ECO:0007669"/>
    <property type="project" value="InterPro"/>
</dbReference>
<dbReference type="CDD" id="cd12820">
    <property type="entry name" value="LbR_YadA-like"/>
    <property type="match status" value="1"/>
</dbReference>
<dbReference type="Gene3D" id="2.150.10.10">
    <property type="entry name" value="Serralysin-like metalloprotease, C-terminal"/>
    <property type="match status" value="2"/>
</dbReference>
<sequence length="516" mass="55711">MKKIILYTFCILSMSSMAQRGINYSAILKDNAGNLLANQNVSLEFSIFQGLSQNLVYTETHSATTNENGYVSVVIGNGTITFIDGNGVSFESDRHFIETKLDSGSGLVSLGITEIQTVPYAIHSESAKRITGTVNNLSDADQDTTIKVENIADSDKVEIQSNGTTELVLDQTGLIIGSSEKAYNTSLLNSKRMFYDKEKSAFRGGFNNNENWDDANVGLYSFAYGFNAEATGQQSIAFGANTLASDGRSFAIGYETQSLGRDAFVGGWQSIASGDETFVYGDNNIAYGVGSFATGRYTYTIHPYSSVFGSGTKSTGQNSMTVGQHNLDSSNSLFVVGNGTSDTNRSNAFQVKNDGTVLLPNLANGETQDLQLDADGAVIVKPIQTKKLVLSGLNLVPEGESFEYIKSSNGLAVLQSGNWFMPINLPEGAIIKRLSFIYKDTSVANVTFSLIRTSLTTGSTTTLYTYNSINSGNTFQTINSDELTIPIANFSNYVLNMITGNNLDALRAIRVEYLEP</sequence>
<feature type="domain" description="Trimeric autotransporter adhesin YadA-like head" evidence="2">
    <location>
        <begin position="230"/>
        <end position="255"/>
    </location>
</feature>
<gene>
    <name evidence="3" type="ORF">SAMN04487989_102197</name>
</gene>
<dbReference type="OrthoDB" id="1183114at2"/>